<evidence type="ECO:0000313" key="1">
    <source>
        <dbReference type="EMBL" id="OKH44102.1"/>
    </source>
</evidence>
<dbReference type="STRING" id="549789.NIES30_23540"/>
<name>A0A1U7IYW6_9CYAN</name>
<dbReference type="EMBL" id="MRCG01000026">
    <property type="protein sequence ID" value="OKH44102.1"/>
    <property type="molecule type" value="Genomic_DNA"/>
</dbReference>
<gene>
    <name evidence="1" type="ORF">NIES30_23540</name>
</gene>
<dbReference type="RefSeq" id="WP_073610887.1">
    <property type="nucleotide sequence ID" value="NZ_MRCG01000026.1"/>
</dbReference>
<evidence type="ECO:0000313" key="2">
    <source>
        <dbReference type="Proteomes" id="UP000185557"/>
    </source>
</evidence>
<keyword evidence="2" id="KW-1185">Reference proteome</keyword>
<reference evidence="1 2" key="1">
    <citation type="submission" date="2016-11" db="EMBL/GenBank/DDBJ databases">
        <title>Draft Genome Sequences of Nine Cyanobacterial Strains from Diverse Habitats.</title>
        <authorList>
            <person name="Zhu T."/>
            <person name="Hou S."/>
            <person name="Lu X."/>
            <person name="Hess W.R."/>
        </authorList>
    </citation>
    <scope>NUCLEOTIDE SEQUENCE [LARGE SCALE GENOMIC DNA]</scope>
    <source>
        <strain evidence="1 2">NIES-30</strain>
    </source>
</reference>
<organism evidence="1 2">
    <name type="scientific">Phormidium tenue NIES-30</name>
    <dbReference type="NCBI Taxonomy" id="549789"/>
    <lineage>
        <taxon>Bacteria</taxon>
        <taxon>Bacillati</taxon>
        <taxon>Cyanobacteriota</taxon>
        <taxon>Cyanophyceae</taxon>
        <taxon>Oscillatoriophycideae</taxon>
        <taxon>Oscillatoriales</taxon>
        <taxon>Oscillatoriaceae</taxon>
        <taxon>Phormidium</taxon>
    </lineage>
</organism>
<proteinExistence type="predicted"/>
<protein>
    <submittedName>
        <fullName evidence="1">Uncharacterized protein</fullName>
    </submittedName>
</protein>
<comment type="caution">
    <text evidence="1">The sequence shown here is derived from an EMBL/GenBank/DDBJ whole genome shotgun (WGS) entry which is preliminary data.</text>
</comment>
<dbReference type="Proteomes" id="UP000185557">
    <property type="component" value="Unassembled WGS sequence"/>
</dbReference>
<accession>A0A1U7IYW6</accession>
<dbReference type="OrthoDB" id="9876638at2"/>
<dbReference type="AlphaFoldDB" id="A0A1U7IYW6"/>
<sequence length="136" mass="15235">MPVVVTEEYVSPEVFCEVAGQSIFRVYKNGDTSSPMTFQFSTSSDEGNLRCQFDVRDVAAALIAQEPTYPIPVSQPHGVDHEWTDEGEISVIRDALSHHLLPMPDEMDDWWQNYTESGAVHAIDENDLPDHDLPDG</sequence>